<evidence type="ECO:0000313" key="2">
    <source>
        <dbReference type="EMBL" id="EAX90870.1"/>
    </source>
</evidence>
<dbReference type="Gene3D" id="3.80.10.10">
    <property type="entry name" value="Ribonuclease Inhibitor"/>
    <property type="match status" value="1"/>
</dbReference>
<dbReference type="VEuPathDB" id="TrichDB:TVAG_205900"/>
<feature type="compositionally biased region" description="Acidic residues" evidence="1">
    <location>
        <begin position="595"/>
        <end position="605"/>
    </location>
</feature>
<feature type="compositionally biased region" description="Basic and acidic residues" evidence="1">
    <location>
        <begin position="494"/>
        <end position="522"/>
    </location>
</feature>
<feature type="compositionally biased region" description="Acidic residues" evidence="1">
    <location>
        <begin position="558"/>
        <end position="571"/>
    </location>
</feature>
<dbReference type="InterPro" id="IPR032675">
    <property type="entry name" value="LRR_dom_sf"/>
</dbReference>
<organism evidence="2 3">
    <name type="scientific">Trichomonas vaginalis (strain ATCC PRA-98 / G3)</name>
    <dbReference type="NCBI Taxonomy" id="412133"/>
    <lineage>
        <taxon>Eukaryota</taxon>
        <taxon>Metamonada</taxon>
        <taxon>Parabasalia</taxon>
        <taxon>Trichomonadida</taxon>
        <taxon>Trichomonadidae</taxon>
        <taxon>Trichomonas</taxon>
    </lineage>
</organism>
<keyword evidence="3" id="KW-1185">Reference proteome</keyword>
<dbReference type="RefSeq" id="XP_001303800.1">
    <property type="nucleotide sequence ID" value="XM_001303799.1"/>
</dbReference>
<dbReference type="AlphaFoldDB" id="A2FW49"/>
<feature type="compositionally biased region" description="Basic and acidic residues" evidence="1">
    <location>
        <begin position="62"/>
        <end position="72"/>
    </location>
</feature>
<proteinExistence type="predicted"/>
<feature type="compositionally biased region" description="Basic and acidic residues" evidence="1">
    <location>
        <begin position="573"/>
        <end position="582"/>
    </location>
</feature>
<reference evidence="2" key="1">
    <citation type="submission" date="2006-10" db="EMBL/GenBank/DDBJ databases">
        <authorList>
            <person name="Amadeo P."/>
            <person name="Zhao Q."/>
            <person name="Wortman J."/>
            <person name="Fraser-Liggett C."/>
            <person name="Carlton J."/>
        </authorList>
    </citation>
    <scope>NUCLEOTIDE SEQUENCE</scope>
    <source>
        <strain evidence="2">G3</strain>
    </source>
</reference>
<feature type="compositionally biased region" description="Acidic residues" evidence="1">
    <location>
        <begin position="357"/>
        <end position="374"/>
    </location>
</feature>
<feature type="region of interest" description="Disordered" evidence="1">
    <location>
        <begin position="357"/>
        <end position="605"/>
    </location>
</feature>
<evidence type="ECO:0000256" key="1">
    <source>
        <dbReference type="SAM" id="MobiDB-lite"/>
    </source>
</evidence>
<dbReference type="VEuPathDB" id="TrichDB:TVAGG3_0159330"/>
<reference evidence="2" key="2">
    <citation type="journal article" date="2007" name="Science">
        <title>Draft genome sequence of the sexually transmitted pathogen Trichomonas vaginalis.</title>
        <authorList>
            <person name="Carlton J.M."/>
            <person name="Hirt R.P."/>
            <person name="Silva J.C."/>
            <person name="Delcher A.L."/>
            <person name="Schatz M."/>
            <person name="Zhao Q."/>
            <person name="Wortman J.R."/>
            <person name="Bidwell S.L."/>
            <person name="Alsmark U.C.M."/>
            <person name="Besteiro S."/>
            <person name="Sicheritz-Ponten T."/>
            <person name="Noel C.J."/>
            <person name="Dacks J.B."/>
            <person name="Foster P.G."/>
            <person name="Simillion C."/>
            <person name="Van de Peer Y."/>
            <person name="Miranda-Saavedra D."/>
            <person name="Barton G.J."/>
            <person name="Westrop G.D."/>
            <person name="Mueller S."/>
            <person name="Dessi D."/>
            <person name="Fiori P.L."/>
            <person name="Ren Q."/>
            <person name="Paulsen I."/>
            <person name="Zhang H."/>
            <person name="Bastida-Corcuera F.D."/>
            <person name="Simoes-Barbosa A."/>
            <person name="Brown M.T."/>
            <person name="Hayes R.D."/>
            <person name="Mukherjee M."/>
            <person name="Okumura C.Y."/>
            <person name="Schneider R."/>
            <person name="Smith A.J."/>
            <person name="Vanacova S."/>
            <person name="Villalvazo M."/>
            <person name="Haas B.J."/>
            <person name="Pertea M."/>
            <person name="Feldblyum T.V."/>
            <person name="Utterback T.R."/>
            <person name="Shu C.L."/>
            <person name="Osoegawa K."/>
            <person name="de Jong P.J."/>
            <person name="Hrdy I."/>
            <person name="Horvathova L."/>
            <person name="Zubacova Z."/>
            <person name="Dolezal P."/>
            <person name="Malik S.B."/>
            <person name="Logsdon J.M. Jr."/>
            <person name="Henze K."/>
            <person name="Gupta A."/>
            <person name="Wang C.C."/>
            <person name="Dunne R.L."/>
            <person name="Upcroft J.A."/>
            <person name="Upcroft P."/>
            <person name="White O."/>
            <person name="Salzberg S.L."/>
            <person name="Tang P."/>
            <person name="Chiu C.-H."/>
            <person name="Lee Y.-S."/>
            <person name="Embley T.M."/>
            <person name="Coombs G.H."/>
            <person name="Mottram J.C."/>
            <person name="Tachezy J."/>
            <person name="Fraser-Liggett C.M."/>
            <person name="Johnson P.J."/>
        </authorList>
    </citation>
    <scope>NUCLEOTIDE SEQUENCE [LARGE SCALE GENOMIC DNA]</scope>
    <source>
        <strain evidence="2">G3</strain>
    </source>
</reference>
<feature type="compositionally biased region" description="Basic and acidic residues" evidence="1">
    <location>
        <begin position="375"/>
        <end position="408"/>
    </location>
</feature>
<dbReference type="InParanoid" id="A2FW49"/>
<feature type="compositionally biased region" description="Basic and acidic residues" evidence="1">
    <location>
        <begin position="442"/>
        <end position="451"/>
    </location>
</feature>
<feature type="region of interest" description="Disordered" evidence="1">
    <location>
        <begin position="1"/>
        <end position="110"/>
    </location>
</feature>
<dbReference type="KEGG" id="tva:4748562"/>
<dbReference type="SUPFAM" id="SSF52058">
    <property type="entry name" value="L domain-like"/>
    <property type="match status" value="1"/>
</dbReference>
<gene>
    <name evidence="2" type="ORF">TVAG_205900</name>
</gene>
<feature type="compositionally biased region" description="Basic and acidic residues" evidence="1">
    <location>
        <begin position="458"/>
        <end position="484"/>
    </location>
</feature>
<evidence type="ECO:0000313" key="3">
    <source>
        <dbReference type="Proteomes" id="UP000001542"/>
    </source>
</evidence>
<name>A2FW49_TRIV3</name>
<dbReference type="SMR" id="A2FW49"/>
<accession>A2FW49</accession>
<sequence length="661" mass="78067">MSDVEESIIENTPEEEDANIAEEEPKPEEEQEEENNEHVTIETQDEDNENKENQQNQEEDNNESKQEIKQKPDFMLTQKRFDYENVKRRKQELAQENTSKETKQRGRSTAQRTDVIFTNKNIQNLEKIKFNPKCTMIDLSSNKIVNFDGMPHLKCLTSMQFDSNPIRSFKGAVIQERLKWVSMKLCPISRNPYFKLMVLVAFDNIVKLENQNGTVTYKGSITTINDSKINDKLREQAYKIADHLRPELVEGKIITNLTPLRMINNEADESLPEGRKVDPSPQLLETTTRMVTKMESQVKKVKTEHEMSNSQNKPRLQSVAVKCNLLLNENTDLKSFVKKDVLNNVVDRINKLRLEFEPTENDEEEELYEEEEEEVPKLEDQSAEEPKKEEEIHEEPKKEEKEDGKQPDAEEQQNQNAEEEISEIQLKNVETKQDEEENVQEQVKKEELKQQEEEEEEKHEIHEEIHNAEEEEKHKEEEEKGEMKNEEEEEKGENEEQKHEEEEEKKNENEDEEVKKDKNEEEKHEEEEEKKNDEEEKENSEQNQSEKPKVNEDKSKVEEEEECFAEEETTNDQDIKEEKVNIEEPMNETEQNIKEEEEEKHEENLFEENAEIHEEEYEEEEEDDISNSIVLKKAKKINEEEESLEKVLAQGAELDLSVDEE</sequence>
<feature type="compositionally biased region" description="Acidic residues" evidence="1">
    <location>
        <begin position="1"/>
        <end position="35"/>
    </location>
</feature>
<feature type="compositionally biased region" description="Basic and acidic residues" evidence="1">
    <location>
        <begin position="544"/>
        <end position="557"/>
    </location>
</feature>
<protein>
    <submittedName>
        <fullName evidence="2">Retinitis pigmentosa GTPase regulator-like protein, putative</fullName>
    </submittedName>
</protein>
<dbReference type="EMBL" id="DS114077">
    <property type="protein sequence ID" value="EAX90870.1"/>
    <property type="molecule type" value="Genomic_DNA"/>
</dbReference>
<dbReference type="Proteomes" id="UP000001542">
    <property type="component" value="Unassembled WGS sequence"/>
</dbReference>